<dbReference type="PANTHER" id="PTHR12128:SF66">
    <property type="entry name" value="4-HYDROXY-2-OXOGLUTARATE ALDOLASE, MITOCHONDRIAL"/>
    <property type="match status" value="1"/>
</dbReference>
<dbReference type="EMBL" id="JAULBC010000011">
    <property type="protein sequence ID" value="MEX6690856.1"/>
    <property type="molecule type" value="Genomic_DNA"/>
</dbReference>
<dbReference type="Pfam" id="PF00701">
    <property type="entry name" value="DHDPS"/>
    <property type="match status" value="1"/>
</dbReference>
<comment type="similarity">
    <text evidence="1 3">Belongs to the DapA family.</text>
</comment>
<evidence type="ECO:0000256" key="3">
    <source>
        <dbReference type="PIRNR" id="PIRNR001365"/>
    </source>
</evidence>
<dbReference type="PANTHER" id="PTHR12128">
    <property type="entry name" value="DIHYDRODIPICOLINATE SYNTHASE"/>
    <property type="match status" value="1"/>
</dbReference>
<comment type="caution">
    <text evidence="4">The sequence shown here is derived from an EMBL/GenBank/DDBJ whole genome shotgun (WGS) entry which is preliminary data.</text>
</comment>
<evidence type="ECO:0000313" key="4">
    <source>
        <dbReference type="EMBL" id="MEX6690856.1"/>
    </source>
</evidence>
<protein>
    <submittedName>
        <fullName evidence="4">Dihydrodipicolinate synthase family protein</fullName>
    </submittedName>
</protein>
<reference evidence="4 5" key="1">
    <citation type="submission" date="2023-07" db="EMBL/GenBank/DDBJ databases">
        <authorList>
            <person name="Lian W.-H."/>
        </authorList>
    </citation>
    <scope>NUCLEOTIDE SEQUENCE [LARGE SCALE GENOMIC DNA]</scope>
    <source>
        <strain evidence="4 5">SYSU DXS3180</strain>
    </source>
</reference>
<dbReference type="InterPro" id="IPR002220">
    <property type="entry name" value="DapA-like"/>
</dbReference>
<dbReference type="CDD" id="cd00408">
    <property type="entry name" value="DHDPS-like"/>
    <property type="match status" value="1"/>
</dbReference>
<evidence type="ECO:0000313" key="5">
    <source>
        <dbReference type="Proteomes" id="UP001560573"/>
    </source>
</evidence>
<keyword evidence="2 3" id="KW-0456">Lyase</keyword>
<evidence type="ECO:0000256" key="2">
    <source>
        <dbReference type="ARBA" id="ARBA00023239"/>
    </source>
</evidence>
<name>A0ABV3ZNY3_9BACT</name>
<keyword evidence="5" id="KW-1185">Reference proteome</keyword>
<organism evidence="4 5">
    <name type="scientific">Danxiaibacter flavus</name>
    <dbReference type="NCBI Taxonomy" id="3049108"/>
    <lineage>
        <taxon>Bacteria</taxon>
        <taxon>Pseudomonadati</taxon>
        <taxon>Bacteroidota</taxon>
        <taxon>Chitinophagia</taxon>
        <taxon>Chitinophagales</taxon>
        <taxon>Chitinophagaceae</taxon>
        <taxon>Danxiaibacter</taxon>
    </lineage>
</organism>
<dbReference type="SMART" id="SM01130">
    <property type="entry name" value="DHDPS"/>
    <property type="match status" value="1"/>
</dbReference>
<evidence type="ECO:0000256" key="1">
    <source>
        <dbReference type="ARBA" id="ARBA00007592"/>
    </source>
</evidence>
<gene>
    <name evidence="4" type="ORF">QTN47_25330</name>
</gene>
<dbReference type="Gene3D" id="3.20.20.70">
    <property type="entry name" value="Aldolase class I"/>
    <property type="match status" value="1"/>
</dbReference>
<proteinExistence type="inferred from homology"/>
<dbReference type="RefSeq" id="WP_369332272.1">
    <property type="nucleotide sequence ID" value="NZ_JAULBC010000011.1"/>
</dbReference>
<accession>A0ABV3ZNY3</accession>
<dbReference type="SUPFAM" id="SSF51569">
    <property type="entry name" value="Aldolase"/>
    <property type="match status" value="1"/>
</dbReference>
<dbReference type="Proteomes" id="UP001560573">
    <property type="component" value="Unassembled WGS sequence"/>
</dbReference>
<dbReference type="PIRSF" id="PIRSF001365">
    <property type="entry name" value="DHDPS"/>
    <property type="match status" value="1"/>
</dbReference>
<sequence length="310" mass="34976">MINAEKKFVPVMITPYDEAGNIDFDGLTNLTEYYIAAGARGLFANCLSSEMYMLTPAERIAITKHVVRIANGRVPVVATGSFDRDISQMSEFIKTIYDTGIKSVILSSCMLADESEGDDVFQQRFETILNKTDDITFGFYECPVPYKRVVSADLLKHLLSSNRVSYFKDTSLDINLVREKLKVGASYNFGLFDAYMVHAVESLSAGSAGLSCIQGNYFPELIVWLCANYDNPDLREKVENVQAFFRDHMDIMHRFYPTTAKEVLRQRGLNISSFSRIQANPMTAEDRNKLANLLAAYYKLEEELMLCAVV</sequence>
<dbReference type="InterPro" id="IPR013785">
    <property type="entry name" value="Aldolase_TIM"/>
</dbReference>